<dbReference type="GO" id="GO:1990904">
    <property type="term" value="C:ribonucleoprotein complex"/>
    <property type="evidence" value="ECO:0007669"/>
    <property type="project" value="UniProtKB-KW"/>
</dbReference>
<comment type="similarity">
    <text evidence="1 4">Belongs to the bacterial ribosomal protein bL35 family.</text>
</comment>
<dbReference type="InterPro" id="IPR037229">
    <property type="entry name" value="Ribosomal_bL35_sf"/>
</dbReference>
<evidence type="ECO:0000256" key="1">
    <source>
        <dbReference type="ARBA" id="ARBA00006598"/>
    </source>
</evidence>
<dbReference type="Pfam" id="PF01632">
    <property type="entry name" value="Ribosomal_L35p"/>
    <property type="match status" value="1"/>
</dbReference>
<keyword evidence="2 4" id="KW-0689">Ribosomal protein</keyword>
<dbReference type="InterPro" id="IPR001706">
    <property type="entry name" value="Ribosomal_bL35"/>
</dbReference>
<evidence type="ECO:0000313" key="7">
    <source>
        <dbReference type="Proteomes" id="UP000178349"/>
    </source>
</evidence>
<name>A0A1F6NQ34_9BACT</name>
<keyword evidence="3 4" id="KW-0687">Ribonucleoprotein</keyword>
<dbReference type="GO" id="GO:0003735">
    <property type="term" value="F:structural constituent of ribosome"/>
    <property type="evidence" value="ECO:0007669"/>
    <property type="project" value="InterPro"/>
</dbReference>
<evidence type="ECO:0000256" key="2">
    <source>
        <dbReference type="ARBA" id="ARBA00022980"/>
    </source>
</evidence>
<dbReference type="Gene3D" id="4.10.410.60">
    <property type="match status" value="1"/>
</dbReference>
<gene>
    <name evidence="4" type="primary">rpmI</name>
    <name evidence="6" type="ORF">A2493_00240</name>
</gene>
<dbReference type="GO" id="GO:0006412">
    <property type="term" value="P:translation"/>
    <property type="evidence" value="ECO:0007669"/>
    <property type="project" value="UniProtKB-UniRule"/>
</dbReference>
<accession>A0A1F6NQ34</accession>
<proteinExistence type="inferred from homology"/>
<dbReference type="HAMAP" id="MF_00514">
    <property type="entry name" value="Ribosomal_bL35"/>
    <property type="match status" value="1"/>
</dbReference>
<evidence type="ECO:0000256" key="5">
    <source>
        <dbReference type="SAM" id="MobiDB-lite"/>
    </source>
</evidence>
<feature type="compositionally biased region" description="Basic residues" evidence="5">
    <location>
        <begin position="1"/>
        <end position="26"/>
    </location>
</feature>
<comment type="caution">
    <text evidence="6">The sequence shown here is derived from an EMBL/GenBank/DDBJ whole genome shotgun (WGS) entry which is preliminary data.</text>
</comment>
<evidence type="ECO:0000313" key="6">
    <source>
        <dbReference type="EMBL" id="OGH85958.1"/>
    </source>
</evidence>
<dbReference type="AlphaFoldDB" id="A0A1F6NQ34"/>
<dbReference type="InterPro" id="IPR021137">
    <property type="entry name" value="Ribosomal_bL35-like"/>
</dbReference>
<reference evidence="6 7" key="1">
    <citation type="journal article" date="2016" name="Nat. Commun.">
        <title>Thousands of microbial genomes shed light on interconnected biogeochemical processes in an aquifer system.</title>
        <authorList>
            <person name="Anantharaman K."/>
            <person name="Brown C.T."/>
            <person name="Hug L.A."/>
            <person name="Sharon I."/>
            <person name="Castelle C.J."/>
            <person name="Probst A.J."/>
            <person name="Thomas B.C."/>
            <person name="Singh A."/>
            <person name="Wilkins M.J."/>
            <person name="Karaoz U."/>
            <person name="Brodie E.L."/>
            <person name="Williams K.H."/>
            <person name="Hubbard S.S."/>
            <person name="Banfield J.F."/>
        </authorList>
    </citation>
    <scope>NUCLEOTIDE SEQUENCE [LARGE SCALE GENOMIC DNA]</scope>
</reference>
<sequence>MPKMKTHKGTAKRFMVKKSKKGTKVLKRTDGQDHFNSRESGKTKRNKRTDNVVSLPLQKTVVKALPYS</sequence>
<dbReference type="GO" id="GO:0005840">
    <property type="term" value="C:ribosome"/>
    <property type="evidence" value="ECO:0007669"/>
    <property type="project" value="UniProtKB-KW"/>
</dbReference>
<evidence type="ECO:0000256" key="4">
    <source>
        <dbReference type="HAMAP-Rule" id="MF_00514"/>
    </source>
</evidence>
<feature type="compositionally biased region" description="Basic and acidic residues" evidence="5">
    <location>
        <begin position="27"/>
        <end position="42"/>
    </location>
</feature>
<protein>
    <recommendedName>
        <fullName evidence="4">Large ribosomal subunit protein bL35</fullName>
    </recommendedName>
</protein>
<dbReference type="Proteomes" id="UP000178349">
    <property type="component" value="Unassembled WGS sequence"/>
</dbReference>
<organism evidence="6 7">
    <name type="scientific">Candidatus Magasanikbacteria bacterium RIFOXYC12_FULL_33_11</name>
    <dbReference type="NCBI Taxonomy" id="1798701"/>
    <lineage>
        <taxon>Bacteria</taxon>
        <taxon>Candidatus Magasanikiibacteriota</taxon>
    </lineage>
</organism>
<dbReference type="EMBL" id="MFQW01000033">
    <property type="protein sequence ID" value="OGH85958.1"/>
    <property type="molecule type" value="Genomic_DNA"/>
</dbReference>
<dbReference type="SUPFAM" id="SSF143034">
    <property type="entry name" value="L35p-like"/>
    <property type="match status" value="1"/>
</dbReference>
<evidence type="ECO:0000256" key="3">
    <source>
        <dbReference type="ARBA" id="ARBA00023274"/>
    </source>
</evidence>
<feature type="region of interest" description="Disordered" evidence="5">
    <location>
        <begin position="1"/>
        <end position="50"/>
    </location>
</feature>